<evidence type="ECO:0000313" key="2">
    <source>
        <dbReference type="Proteomes" id="UP000000557"/>
    </source>
</evidence>
<keyword evidence="2" id="KW-1185">Reference proteome</keyword>
<accession>Q7NLW1</accession>
<dbReference type="RefSeq" id="WP_011141010.1">
    <property type="nucleotide sequence ID" value="NC_005125.1"/>
</dbReference>
<evidence type="ECO:0000313" key="1">
    <source>
        <dbReference type="EMBL" id="BAC88949.1"/>
    </source>
</evidence>
<dbReference type="EnsemblBacteria" id="BAC88949">
    <property type="protein sequence ID" value="BAC88949"/>
    <property type="gene ID" value="BAC88949"/>
</dbReference>
<name>Q7NLW1_GLOVI</name>
<organism evidence="1 2">
    <name type="scientific">Gloeobacter violaceus (strain ATCC 29082 / PCC 7421)</name>
    <dbReference type="NCBI Taxonomy" id="251221"/>
    <lineage>
        <taxon>Bacteria</taxon>
        <taxon>Bacillati</taxon>
        <taxon>Cyanobacteriota</taxon>
        <taxon>Cyanophyceae</taxon>
        <taxon>Gloeobacterales</taxon>
        <taxon>Gloeobacteraceae</taxon>
        <taxon>Gloeobacter</taxon>
    </lineage>
</organism>
<reference evidence="1 2" key="1">
    <citation type="journal article" date="2003" name="DNA Res.">
        <title>Complete genome structure of Gloeobacter violaceus PCC 7421, a cyanobacterium that lacks thylakoids.</title>
        <authorList>
            <person name="Nakamura Y."/>
            <person name="Kaneko T."/>
            <person name="Sato S."/>
            <person name="Mimuro M."/>
            <person name="Miyashita H."/>
            <person name="Tsuchiya T."/>
            <person name="Sasamoto S."/>
            <person name="Watanabe A."/>
            <person name="Kawashima K."/>
            <person name="Kishida Y."/>
            <person name="Kiyokawa C."/>
            <person name="Kohara M."/>
            <person name="Matsumoto M."/>
            <person name="Matsuno A."/>
            <person name="Nakazaki N."/>
            <person name="Shimpo S."/>
            <person name="Takeuchi C."/>
            <person name="Yamada M."/>
            <person name="Tabata S."/>
        </authorList>
    </citation>
    <scope>NUCLEOTIDE SEQUENCE [LARGE SCALE GENOMIC DNA]</scope>
    <source>
        <strain evidence="2">ATCC 29082 / PCC 7421</strain>
    </source>
</reference>
<dbReference type="AlphaFoldDB" id="Q7NLW1"/>
<dbReference type="OrthoDB" id="9767597at2"/>
<reference evidence="1 2" key="2">
    <citation type="journal article" date="2003" name="DNA Res.">
        <title>Complete genome structure of Gloeobacter violaceus PCC 7421, a cyanobacterium that lacks thylakoids (supplement).</title>
        <authorList>
            <person name="Nakamura Y."/>
            <person name="Kaneko T."/>
            <person name="Sato S."/>
            <person name="Mimuro M."/>
            <person name="Miyashita H."/>
            <person name="Tsuchiya T."/>
            <person name="Sasamoto S."/>
            <person name="Watanabe A."/>
            <person name="Kawashima K."/>
            <person name="Kishida Y."/>
            <person name="Kiyokawa C."/>
            <person name="Kohara M."/>
            <person name="Matsumoto M."/>
            <person name="Matsuno A."/>
            <person name="Nakazaki N."/>
            <person name="Shimpo S."/>
            <person name="Takeuchi C."/>
            <person name="Yamada M."/>
            <person name="Tabata S."/>
        </authorList>
    </citation>
    <scope>NUCLEOTIDE SEQUENCE [LARGE SCALE GENOMIC DNA]</scope>
    <source>
        <strain evidence="2">ATCC 29082 / PCC 7421</strain>
    </source>
</reference>
<gene>
    <name evidence="1" type="ordered locus">gll1008</name>
</gene>
<dbReference type="STRING" id="251221.gene:10758486"/>
<dbReference type="InParanoid" id="Q7NLW1"/>
<dbReference type="EMBL" id="BA000045">
    <property type="protein sequence ID" value="BAC88949.1"/>
    <property type="molecule type" value="Genomic_DNA"/>
</dbReference>
<proteinExistence type="predicted"/>
<dbReference type="HOGENOM" id="CLU_729124_0_0_3"/>
<protein>
    <submittedName>
        <fullName evidence="1">Gll1008 protein</fullName>
    </submittedName>
</protein>
<dbReference type="KEGG" id="gvi:gll1008"/>
<dbReference type="PATRIC" id="fig|251221.4.peg.1033"/>
<dbReference type="Proteomes" id="UP000000557">
    <property type="component" value="Chromosome"/>
</dbReference>
<sequence length="340" mass="34693">MQGLGGRVSAAAAVALLFWASVEPLGAAPVASLQKVVTQSGLAGERVRLSRAGEMLTIETGQLYTDRDQLKLVLVGLANLVSSRDKQIKQVKLRGQLLGEERPLEATVPVSLAGQIRRQSSPAGLKNIVLAPFAGDLSALATEPATEPRPAISTAQSARPHLPVIGEPLMAGQPVADAGRGDDSRLVHAGNAMLVRLDREVSLAASASVAVSAVVDQPVVGARGTIVIPRGSRVHGLVEKADGGAQLVIRELEIDGNRYAIAAASAVIYTPLSGGNTGPVAHPSVMAGYGGFLVGGPIGGLLGVLLGGLAGPAAAPPRVYGVPAGPLTVRLIEDLRTDLP</sequence>